<dbReference type="InterPro" id="IPR013420">
    <property type="entry name" value="CRISPR-assoc_prot_Cas8b/Csh1_C"/>
</dbReference>
<sequence>MISTVREIGCLLSKEKIRDDSLSNNQDQQQDKKILFISIYINPANININDNITDIHTADASFLIEIEDFDKQKEKDYYLFNENGTKGRQTAPIAQLTETNKTFNKKIKAWFDNKDIKKWLNTLNTNEQKYFNSVNIILEKYNKNIIDSIDKKIKEFSVNKKNKFFISVKINQKYLGDYKIFKKIVEYLTEKKLEESSSKNQICAECGQQTPQVSGKTNVYKFYTIDKPGFIVGGFQESNAWKNFPVCSDCDSYLRKGKEYIESNLSFKFYGLNYYLIPQLIINNENQIPDIYEALLDSQKIIILKRATKKKITDNNEEILEILSNEKNSLTLNFLFLEKTKSAEKILLLIEDVFPSRIKKIFGAKDYVDKIFQDNQNEYNNNYNNYDFGKLRKFYLKSDNNKSKTDLDKYFLDIINSVFKGMKIDFLFALSFFIKGIRESFVNQEENKQYFNNFNSKVQAALMNILFFENIGLINFREENMGSDFFGGFFEKYVKTFANPTKRGIFLLGSLTQLLLDEQYKTRGSKPFIKKLKGLRMDDRDIKALLPAVQNKLEEYGIFEDNTNRNLAYQIKSDVSIYLLLNDFDNWDISIDEINFYFACGMNLYKNIKEYFFQQKQKYKEEL</sequence>
<evidence type="ECO:0000313" key="1">
    <source>
        <dbReference type="EMBL" id="RZD18545.1"/>
    </source>
</evidence>
<proteinExistence type="predicted"/>
<evidence type="ECO:0000313" key="2">
    <source>
        <dbReference type="Proteomes" id="UP000319296"/>
    </source>
</evidence>
<dbReference type="Proteomes" id="UP000319296">
    <property type="component" value="Unassembled WGS sequence"/>
</dbReference>
<accession>A0A519BMR1</accession>
<dbReference type="NCBIfam" id="TIGR02591">
    <property type="entry name" value="cas_Csh1"/>
    <property type="match status" value="1"/>
</dbReference>
<dbReference type="EMBL" id="SGBB01000008">
    <property type="protein sequence ID" value="RZD18545.1"/>
    <property type="molecule type" value="Genomic_DNA"/>
</dbReference>
<name>A0A519BMR1_9DELT</name>
<dbReference type="AlphaFoldDB" id="A0A519BMR1"/>
<comment type="caution">
    <text evidence="1">The sequence shown here is derived from an EMBL/GenBank/DDBJ whole genome shotgun (WGS) entry which is preliminary data.</text>
</comment>
<protein>
    <submittedName>
        <fullName evidence="1">TIGR02556 family CRISPR-associated protein</fullName>
    </submittedName>
</protein>
<dbReference type="InterPro" id="IPR013389">
    <property type="entry name" value="CRISPR-assoc_prot_Cas8b"/>
</dbReference>
<dbReference type="NCBIfam" id="TIGR02556">
    <property type="entry name" value="cas_TM1802"/>
    <property type="match status" value="1"/>
</dbReference>
<reference evidence="1 2" key="1">
    <citation type="journal article" date="2019" name="ISME J.">
        <title>Insights into ecological role of a new deltaproteobacterial order Candidatus Acidulodesulfobacterales by metagenomics and metatranscriptomics.</title>
        <authorList>
            <person name="Tan S."/>
            <person name="Liu J."/>
            <person name="Fang Y."/>
            <person name="Hedlund B.P."/>
            <person name="Lian Z.H."/>
            <person name="Huang L.Y."/>
            <person name="Li J.T."/>
            <person name="Huang L.N."/>
            <person name="Li W.J."/>
            <person name="Jiang H.C."/>
            <person name="Dong H.L."/>
            <person name="Shu W.S."/>
        </authorList>
    </citation>
    <scope>NUCLEOTIDE SEQUENCE [LARGE SCALE GENOMIC DNA]</scope>
    <source>
        <strain evidence="1">AP1</strain>
    </source>
</reference>
<dbReference type="Pfam" id="PF09484">
    <property type="entry name" value="Cas_TM1802"/>
    <property type="match status" value="1"/>
</dbReference>
<organism evidence="1 2">
    <name type="scientific">Candidatus Acididesulfobacter diazotrophicus</name>
    <dbReference type="NCBI Taxonomy" id="2597226"/>
    <lineage>
        <taxon>Bacteria</taxon>
        <taxon>Deltaproteobacteria</taxon>
        <taxon>Candidatus Acidulodesulfobacterales</taxon>
        <taxon>Candidatus Acididesulfobacter</taxon>
    </lineage>
</organism>
<gene>
    <name evidence="1" type="ORF">EVG15_05815</name>
</gene>